<dbReference type="PANTHER" id="PTHR31225">
    <property type="entry name" value="OS04G0344100 PROTEIN-RELATED"/>
    <property type="match status" value="1"/>
</dbReference>
<dbReference type="SUPFAM" id="SSF48239">
    <property type="entry name" value="Terpenoid cyclases/Protein prenyltransferases"/>
    <property type="match status" value="1"/>
</dbReference>
<accession>A0AAV0DY84</accession>
<protein>
    <recommendedName>
        <fullName evidence="3">Terpene synthase N-terminal domain-containing protein</fullName>
    </recommendedName>
</protein>
<dbReference type="PANTHER" id="PTHR31225:SF252">
    <property type="entry name" value="TERPENE SYNTHASE 12-RELATED"/>
    <property type="match status" value="1"/>
</dbReference>
<dbReference type="Proteomes" id="UP001152523">
    <property type="component" value="Unassembled WGS sequence"/>
</dbReference>
<evidence type="ECO:0000259" key="3">
    <source>
        <dbReference type="Pfam" id="PF01397"/>
    </source>
</evidence>
<evidence type="ECO:0000256" key="2">
    <source>
        <dbReference type="ARBA" id="ARBA00022842"/>
    </source>
</evidence>
<comment type="caution">
    <text evidence="4">The sequence shown here is derived from an EMBL/GenBank/DDBJ whole genome shotgun (WGS) entry which is preliminary data.</text>
</comment>
<evidence type="ECO:0000313" key="5">
    <source>
        <dbReference type="Proteomes" id="UP001152523"/>
    </source>
</evidence>
<dbReference type="InterPro" id="IPR001906">
    <property type="entry name" value="Terpene_synth_N"/>
</dbReference>
<keyword evidence="2" id="KW-0460">Magnesium</keyword>
<keyword evidence="5" id="KW-1185">Reference proteome</keyword>
<dbReference type="EMBL" id="CAMAPF010000195">
    <property type="protein sequence ID" value="CAH9112300.1"/>
    <property type="molecule type" value="Genomic_DNA"/>
</dbReference>
<proteinExistence type="predicted"/>
<reference evidence="4" key="1">
    <citation type="submission" date="2022-07" db="EMBL/GenBank/DDBJ databases">
        <authorList>
            <person name="Macas J."/>
            <person name="Novak P."/>
            <person name="Neumann P."/>
        </authorList>
    </citation>
    <scope>NUCLEOTIDE SEQUENCE</scope>
</reference>
<dbReference type="InterPro" id="IPR008930">
    <property type="entry name" value="Terpenoid_cyclase/PrenylTrfase"/>
</dbReference>
<gene>
    <name evidence="4" type="ORF">CEPIT_LOCUS19879</name>
</gene>
<organism evidence="4 5">
    <name type="scientific">Cuscuta epithymum</name>
    <dbReference type="NCBI Taxonomy" id="186058"/>
    <lineage>
        <taxon>Eukaryota</taxon>
        <taxon>Viridiplantae</taxon>
        <taxon>Streptophyta</taxon>
        <taxon>Embryophyta</taxon>
        <taxon>Tracheophyta</taxon>
        <taxon>Spermatophyta</taxon>
        <taxon>Magnoliopsida</taxon>
        <taxon>eudicotyledons</taxon>
        <taxon>Gunneridae</taxon>
        <taxon>Pentapetalae</taxon>
        <taxon>asterids</taxon>
        <taxon>lamiids</taxon>
        <taxon>Solanales</taxon>
        <taxon>Convolvulaceae</taxon>
        <taxon>Cuscuteae</taxon>
        <taxon>Cuscuta</taxon>
        <taxon>Cuscuta subgen. Cuscuta</taxon>
    </lineage>
</organism>
<sequence length="130" mass="15141">MFKETGYKLFSHINYDNQVYILHTKLQDVEHQRRAHKLKEEVLRGLLLDESLDAVAKLELIDNTEKMAISHHFEKEIAECLNHIMLSSAYKKFLCSKMDLYATALYFRVLRRYGHDVSQDGGGILGELKI</sequence>
<dbReference type="Pfam" id="PF01397">
    <property type="entry name" value="Terpene_synth"/>
    <property type="match status" value="1"/>
</dbReference>
<name>A0AAV0DY84_9ASTE</name>
<dbReference type="Gene3D" id="1.50.10.130">
    <property type="entry name" value="Terpene synthase, N-terminal domain"/>
    <property type="match status" value="1"/>
</dbReference>
<feature type="domain" description="Terpene synthase N-terminal" evidence="3">
    <location>
        <begin position="28"/>
        <end position="120"/>
    </location>
</feature>
<dbReference type="GO" id="GO:0016114">
    <property type="term" value="P:terpenoid biosynthetic process"/>
    <property type="evidence" value="ECO:0007669"/>
    <property type="project" value="InterPro"/>
</dbReference>
<dbReference type="AlphaFoldDB" id="A0AAV0DY84"/>
<comment type="cofactor">
    <cofactor evidence="1">
        <name>Mg(2+)</name>
        <dbReference type="ChEBI" id="CHEBI:18420"/>
    </cofactor>
</comment>
<dbReference type="GO" id="GO:0010333">
    <property type="term" value="F:terpene synthase activity"/>
    <property type="evidence" value="ECO:0007669"/>
    <property type="project" value="InterPro"/>
</dbReference>
<dbReference type="InterPro" id="IPR036965">
    <property type="entry name" value="Terpene_synth_N_sf"/>
</dbReference>
<dbReference type="InterPro" id="IPR050148">
    <property type="entry name" value="Terpene_synthase-like"/>
</dbReference>
<evidence type="ECO:0000313" key="4">
    <source>
        <dbReference type="EMBL" id="CAH9112300.1"/>
    </source>
</evidence>
<evidence type="ECO:0000256" key="1">
    <source>
        <dbReference type="ARBA" id="ARBA00001946"/>
    </source>
</evidence>